<dbReference type="InterPro" id="IPR027417">
    <property type="entry name" value="P-loop_NTPase"/>
</dbReference>
<dbReference type="SUPFAM" id="SSF52540">
    <property type="entry name" value="P-loop containing nucleoside triphosphate hydrolases"/>
    <property type="match status" value="1"/>
</dbReference>
<evidence type="ECO:0000256" key="1">
    <source>
        <dbReference type="ARBA" id="ARBA00011040"/>
    </source>
</evidence>
<name>A0A6J6HWT5_9ZZZZ</name>
<dbReference type="PANTHER" id="PTHR10803:SF3">
    <property type="entry name" value="ATPASE GET3"/>
    <property type="match status" value="1"/>
</dbReference>
<dbReference type="InterPro" id="IPR025723">
    <property type="entry name" value="ArsA/GET3_ATPase-like"/>
</dbReference>
<dbReference type="AlphaFoldDB" id="A0A6J6HWT5"/>
<dbReference type="CDD" id="cd02035">
    <property type="entry name" value="ArsA"/>
    <property type="match status" value="1"/>
</dbReference>
<comment type="similarity">
    <text evidence="1">Belongs to the arsA ATPase family.</text>
</comment>
<gene>
    <name evidence="3" type="ORF">UFOPK1874_00873</name>
</gene>
<feature type="domain" description="ArsA/GET3 Anion-transporting ATPase-like" evidence="2">
    <location>
        <begin position="101"/>
        <end position="162"/>
    </location>
</feature>
<dbReference type="GO" id="GO:0005524">
    <property type="term" value="F:ATP binding"/>
    <property type="evidence" value="ECO:0007669"/>
    <property type="project" value="InterPro"/>
</dbReference>
<accession>A0A6J6HWT5</accession>
<dbReference type="GO" id="GO:0016887">
    <property type="term" value="F:ATP hydrolysis activity"/>
    <property type="evidence" value="ECO:0007669"/>
    <property type="project" value="InterPro"/>
</dbReference>
<protein>
    <submittedName>
        <fullName evidence="3">Unannotated protein</fullName>
    </submittedName>
</protein>
<proteinExistence type="inferred from homology"/>
<organism evidence="3">
    <name type="scientific">freshwater metagenome</name>
    <dbReference type="NCBI Taxonomy" id="449393"/>
    <lineage>
        <taxon>unclassified sequences</taxon>
        <taxon>metagenomes</taxon>
        <taxon>ecological metagenomes</taxon>
    </lineage>
</organism>
<sequence length="296" mass="31308">MRRFAPTLKGLSFIMEPHHFFTAQRVLIVAGKGGVGKSAVASSLALLAAQSGLRTLLVSFDAETIEVPAHERLEKVVVTPGKALTDYLASKGMGLISRQLAKSGIVELVATTAPGLDDLLVLGRIKAFEKELRADVIIVDGPAAGHAIDLVRAPLQLKRALATGPIAQQADEVLAMLGDGSRCRVLMVTTPAMTPVQETVEAATELRDDVKIVLAPVVVNKSEVAVPVLDTAGMPQELVDAYAYASQRTQAQRDAVATLSTSLDLPQLAITRRRLEGAELVNAIVEDLAVAIEALS</sequence>
<dbReference type="Gene3D" id="3.40.50.300">
    <property type="entry name" value="P-loop containing nucleotide triphosphate hydrolases"/>
    <property type="match status" value="1"/>
</dbReference>
<reference evidence="3" key="1">
    <citation type="submission" date="2020-05" db="EMBL/GenBank/DDBJ databases">
        <authorList>
            <person name="Chiriac C."/>
            <person name="Salcher M."/>
            <person name="Ghai R."/>
            <person name="Kavagutti S V."/>
        </authorList>
    </citation>
    <scope>NUCLEOTIDE SEQUENCE</scope>
</reference>
<dbReference type="InterPro" id="IPR016300">
    <property type="entry name" value="ATPase_ArsA/GET3"/>
</dbReference>
<evidence type="ECO:0000313" key="3">
    <source>
        <dbReference type="EMBL" id="CAB4618432.1"/>
    </source>
</evidence>
<dbReference type="PANTHER" id="PTHR10803">
    <property type="entry name" value="ARSENICAL PUMP-DRIVING ATPASE ARSENITE-TRANSLOCATING ATPASE"/>
    <property type="match status" value="1"/>
</dbReference>
<dbReference type="Pfam" id="PF02374">
    <property type="entry name" value="ArsA_ATPase"/>
    <property type="match status" value="2"/>
</dbReference>
<dbReference type="EMBL" id="CAEZUX010000101">
    <property type="protein sequence ID" value="CAB4618432.1"/>
    <property type="molecule type" value="Genomic_DNA"/>
</dbReference>
<evidence type="ECO:0000259" key="2">
    <source>
        <dbReference type="Pfam" id="PF02374"/>
    </source>
</evidence>
<feature type="domain" description="ArsA/GET3 Anion-transporting ATPase-like" evidence="2">
    <location>
        <begin position="25"/>
        <end position="61"/>
    </location>
</feature>